<keyword evidence="1" id="KW-1133">Transmembrane helix</keyword>
<proteinExistence type="predicted"/>
<sequence>MVRVARIAHMLKSSQAYSNPSGTAAQNLCLTLITGSTTGAGYAAGVVTGAVLGMAGSAIVLTMLAHLMTKPRVVRWFADGAKAALDSPRTLVSTLGG</sequence>
<dbReference type="AlphaFoldDB" id="A0A1S7LNA4"/>
<dbReference type="EMBL" id="LO017727">
    <property type="protein sequence ID" value="CRH07226.1"/>
    <property type="molecule type" value="Genomic_DNA"/>
</dbReference>
<name>A0A1S7LNA4_MAGMO</name>
<feature type="transmembrane region" description="Helical" evidence="1">
    <location>
        <begin position="42"/>
        <end position="65"/>
    </location>
</feature>
<keyword evidence="1" id="KW-0472">Membrane</keyword>
<gene>
    <name evidence="2" type="ORF">MAGMO_3084</name>
</gene>
<accession>A0A1S7LNA4</accession>
<evidence type="ECO:0000313" key="2">
    <source>
        <dbReference type="EMBL" id="CRH07226.1"/>
    </source>
</evidence>
<evidence type="ECO:0000256" key="1">
    <source>
        <dbReference type="SAM" id="Phobius"/>
    </source>
</evidence>
<organism evidence="2">
    <name type="scientific">Magnetococcus massalia (strain MO-1)</name>
    <dbReference type="NCBI Taxonomy" id="451514"/>
    <lineage>
        <taxon>Bacteria</taxon>
        <taxon>Pseudomonadati</taxon>
        <taxon>Pseudomonadota</taxon>
        <taxon>Magnetococcia</taxon>
        <taxon>Magnetococcales</taxon>
        <taxon>Magnetococcaceae</taxon>
        <taxon>Magnetococcus</taxon>
    </lineage>
</organism>
<keyword evidence="1" id="KW-0812">Transmembrane</keyword>
<reference evidence="2" key="1">
    <citation type="submission" date="2015-04" db="EMBL/GenBank/DDBJ databases">
        <authorList>
            <person name="Syromyatnikov M.Y."/>
            <person name="Popov V.N."/>
        </authorList>
    </citation>
    <scope>NUCLEOTIDE SEQUENCE</scope>
    <source>
        <strain evidence="2">MO-1</strain>
    </source>
</reference>
<protein>
    <submittedName>
        <fullName evidence="2">Uncharacterized protein</fullName>
    </submittedName>
</protein>